<dbReference type="Pfam" id="PF03372">
    <property type="entry name" value="Exo_endo_phos"/>
    <property type="match status" value="1"/>
</dbReference>
<protein>
    <recommendedName>
        <fullName evidence="1">Endonuclease/exonuclease/phosphatase domain-containing protein</fullName>
    </recommendedName>
</protein>
<dbReference type="Proteomes" id="UP001461341">
    <property type="component" value="Chromosome"/>
</dbReference>
<organism evidence="2 3">
    <name type="scientific">Thermatribacter velox</name>
    <dbReference type="NCBI Taxonomy" id="3039681"/>
    <lineage>
        <taxon>Bacteria</taxon>
        <taxon>Pseudomonadati</taxon>
        <taxon>Atribacterota</taxon>
        <taxon>Atribacteria</taxon>
        <taxon>Atribacterales</taxon>
        <taxon>Thermatribacteraceae</taxon>
        <taxon>Thermatribacter</taxon>
    </lineage>
</organism>
<evidence type="ECO:0000313" key="2">
    <source>
        <dbReference type="EMBL" id="WZL76762.1"/>
    </source>
</evidence>
<gene>
    <name evidence="2" type="ORF">QBE54_03255</name>
</gene>
<name>A0ABZ2YD70_9BACT</name>
<dbReference type="RefSeq" id="WP_369018926.1">
    <property type="nucleotide sequence ID" value="NZ_CP121689.1"/>
</dbReference>
<accession>A0ABZ2YD70</accession>
<dbReference type="InterPro" id="IPR005135">
    <property type="entry name" value="Endo/exonuclease/phosphatase"/>
</dbReference>
<proteinExistence type="predicted"/>
<dbReference type="SUPFAM" id="SSF56219">
    <property type="entry name" value="DNase I-like"/>
    <property type="match status" value="1"/>
</dbReference>
<dbReference type="Gene3D" id="3.60.10.10">
    <property type="entry name" value="Endonuclease/exonuclease/phosphatase"/>
    <property type="match status" value="1"/>
</dbReference>
<dbReference type="EMBL" id="CP121689">
    <property type="protein sequence ID" value="WZL76762.1"/>
    <property type="molecule type" value="Genomic_DNA"/>
</dbReference>
<dbReference type="InterPro" id="IPR036691">
    <property type="entry name" value="Endo/exonu/phosph_ase_sf"/>
</dbReference>
<sequence length="283" mass="32528">MNYNLKNFWLSFDGEPEIYFEEGASLSFKDLTRIADASFVINRFNPDVVGILESAGLAELIFLNERFLGNRYRCFSFRATDSRTAGIPLGFLVRKDWKVESMELLEPRTFSSRGVLKARISRGDDEITFFLVHFKSQVEDNAGDSARKRDAQGRRLLELVREELSQNPDAELVIFGDFNDVPGLSKQEKAAGVPDLIELLQRDFEVNGTKTRLYNVTLLHPDRDTSGKLWSEKSTDYPPALLDYFLLSQKTYSRFKRVDHIYPEEFSYVLEASDHLPCILDLK</sequence>
<evidence type="ECO:0000259" key="1">
    <source>
        <dbReference type="Pfam" id="PF03372"/>
    </source>
</evidence>
<keyword evidence="3" id="KW-1185">Reference proteome</keyword>
<evidence type="ECO:0000313" key="3">
    <source>
        <dbReference type="Proteomes" id="UP001461341"/>
    </source>
</evidence>
<reference evidence="2 3" key="1">
    <citation type="submission" date="2023-03" db="EMBL/GenBank/DDBJ databases">
        <title>Novel Species.</title>
        <authorList>
            <person name="Ma S."/>
        </authorList>
    </citation>
    <scope>NUCLEOTIDE SEQUENCE [LARGE SCALE GENOMIC DNA]</scope>
    <source>
        <strain evidence="2 3">B11</strain>
    </source>
</reference>
<feature type="domain" description="Endonuclease/exonuclease/phosphatase" evidence="1">
    <location>
        <begin position="41"/>
        <end position="275"/>
    </location>
</feature>